<keyword evidence="3" id="KW-1185">Reference proteome</keyword>
<proteinExistence type="predicted"/>
<dbReference type="Proteomes" id="UP000070589">
    <property type="component" value="Unassembled WGS sequence"/>
</dbReference>
<dbReference type="EMBL" id="LHXL01000010">
    <property type="protein sequence ID" value="KXA90228.1"/>
    <property type="molecule type" value="Genomic_DNA"/>
</dbReference>
<protein>
    <submittedName>
        <fullName evidence="2">Uncharacterized protein</fullName>
    </submittedName>
</protein>
<reference evidence="2 3" key="1">
    <citation type="journal article" date="2016" name="Sci. Rep.">
        <title>Metabolic traits of an uncultured archaeal lineage -MSBL1- from brine pools of the Red Sea.</title>
        <authorList>
            <person name="Mwirichia R."/>
            <person name="Alam I."/>
            <person name="Rashid M."/>
            <person name="Vinu M."/>
            <person name="Ba-Alawi W."/>
            <person name="Anthony Kamau A."/>
            <person name="Kamanda Ngugi D."/>
            <person name="Goker M."/>
            <person name="Klenk H.P."/>
            <person name="Bajic V."/>
            <person name="Stingl U."/>
        </authorList>
    </citation>
    <scope>NUCLEOTIDE SEQUENCE [LARGE SCALE GENOMIC DNA]</scope>
    <source>
        <strain evidence="2">SCGC-AAA259D14</strain>
    </source>
</reference>
<gene>
    <name evidence="2" type="ORF">AKJ62_01435</name>
</gene>
<dbReference type="AlphaFoldDB" id="A0A133U7R1"/>
<feature type="compositionally biased region" description="Basic and acidic residues" evidence="1">
    <location>
        <begin position="88"/>
        <end position="100"/>
    </location>
</feature>
<evidence type="ECO:0000256" key="1">
    <source>
        <dbReference type="SAM" id="MobiDB-lite"/>
    </source>
</evidence>
<comment type="caution">
    <text evidence="2">The sequence shown here is derived from an EMBL/GenBank/DDBJ whole genome shotgun (WGS) entry which is preliminary data.</text>
</comment>
<feature type="region of interest" description="Disordered" evidence="1">
    <location>
        <begin position="73"/>
        <end position="114"/>
    </location>
</feature>
<sequence>MPELIDNVKPEFDYRTTKSTEHVGYEVHFTETVWFRGAKAGVMWVTIPLKDYGSGEEVAEEAQKALREKKKELLQEEKRKEQRKRQERKIERESREKADELNDLIGTPVLELGG</sequence>
<evidence type="ECO:0000313" key="3">
    <source>
        <dbReference type="Proteomes" id="UP000070589"/>
    </source>
</evidence>
<organism evidence="2 3">
    <name type="scientific">candidate division MSBL1 archaeon SCGC-AAA259D14</name>
    <dbReference type="NCBI Taxonomy" id="1698261"/>
    <lineage>
        <taxon>Archaea</taxon>
        <taxon>Methanobacteriati</taxon>
        <taxon>Methanobacteriota</taxon>
        <taxon>candidate division MSBL1</taxon>
    </lineage>
</organism>
<accession>A0A133U7R1</accession>
<evidence type="ECO:0000313" key="2">
    <source>
        <dbReference type="EMBL" id="KXA90228.1"/>
    </source>
</evidence>
<name>A0A133U7R1_9EURY</name>